<evidence type="ECO:0000313" key="4">
    <source>
        <dbReference type="Proteomes" id="UP000235881"/>
    </source>
</evidence>
<accession>A0A8E2U576</accession>
<dbReference type="SUPFAM" id="SSF81324">
    <property type="entry name" value="Voltage-gated potassium channels"/>
    <property type="match status" value="1"/>
</dbReference>
<dbReference type="Gene3D" id="1.10.287.70">
    <property type="match status" value="1"/>
</dbReference>
<keyword evidence="1" id="KW-1133">Transmembrane helix</keyword>
<feature type="domain" description="Potassium channel" evidence="2">
    <location>
        <begin position="132"/>
        <end position="213"/>
    </location>
</feature>
<reference evidence="3 4" key="1">
    <citation type="submission" date="2018-01" db="EMBL/GenBank/DDBJ databases">
        <title>Denitrification phenotypes of diverse strains of Pseudomonas stutzeri.</title>
        <authorList>
            <person name="Milligan D.A."/>
            <person name="Bergaust L."/>
            <person name="Bakken L.R."/>
            <person name="Frostegard A."/>
        </authorList>
    </citation>
    <scope>NUCLEOTIDE SEQUENCE [LARGE SCALE GENOMIC DNA]</scope>
    <source>
        <strain evidence="3 4">DSM 50238</strain>
    </source>
</reference>
<dbReference type="EMBL" id="POUK01000001">
    <property type="protein sequence ID" value="PNF78568.1"/>
    <property type="molecule type" value="Genomic_DNA"/>
</dbReference>
<dbReference type="Proteomes" id="UP000235881">
    <property type="component" value="Unassembled WGS sequence"/>
</dbReference>
<dbReference type="Pfam" id="PF07885">
    <property type="entry name" value="Ion_trans_2"/>
    <property type="match status" value="1"/>
</dbReference>
<feature type="transmembrane region" description="Helical" evidence="1">
    <location>
        <begin position="66"/>
        <end position="85"/>
    </location>
</feature>
<keyword evidence="1" id="KW-0472">Membrane</keyword>
<proteinExistence type="predicted"/>
<feature type="transmembrane region" description="Helical" evidence="1">
    <location>
        <begin position="12"/>
        <end position="32"/>
    </location>
</feature>
<dbReference type="RefSeq" id="WP_102827732.1">
    <property type="nucleotide sequence ID" value="NZ_CP065721.1"/>
</dbReference>
<name>A0A8E2U576_9GAMM</name>
<feature type="transmembrane region" description="Helical" evidence="1">
    <location>
        <begin position="123"/>
        <end position="148"/>
    </location>
</feature>
<organism evidence="3 4">
    <name type="scientific">Stutzerimonas degradans</name>
    <dbReference type="NCBI Taxonomy" id="2968968"/>
    <lineage>
        <taxon>Bacteria</taxon>
        <taxon>Pseudomonadati</taxon>
        <taxon>Pseudomonadota</taxon>
        <taxon>Gammaproteobacteria</taxon>
        <taxon>Pseudomonadales</taxon>
        <taxon>Pseudomonadaceae</taxon>
        <taxon>Stutzerimonas</taxon>
    </lineage>
</organism>
<comment type="caution">
    <text evidence="3">The sequence shown here is derived from an EMBL/GenBank/DDBJ whole genome shotgun (WGS) entry which is preliminary data.</text>
</comment>
<gene>
    <name evidence="3" type="ORF">CXK95_00745</name>
</gene>
<dbReference type="InterPro" id="IPR013099">
    <property type="entry name" value="K_chnl_dom"/>
</dbReference>
<keyword evidence="1" id="KW-0812">Transmembrane</keyword>
<feature type="transmembrane region" description="Helical" evidence="1">
    <location>
        <begin position="91"/>
        <end position="111"/>
    </location>
</feature>
<sequence>MQSHNPFHYIAKYPSAGLLLIQLLGILLYPFMEELPEPRAFFGAFSAIVLMSALRMVRRSPTLHSVAFILAAVIVALNVIGVFVTSSSLDLCLFVLEAGFYFYATVSLIGYMNEDQRATTDELFAVGATFTLLAWAFAYVFMACQMLYPGSFTGAAQPDSPRSWMEMLFLSVTLLSGVGLGDILPVTPQARAVVMLEEIAGVMYIALVVSRLIGLTIVRR</sequence>
<protein>
    <submittedName>
        <fullName evidence="3">Ion channel</fullName>
    </submittedName>
</protein>
<keyword evidence="4" id="KW-1185">Reference proteome</keyword>
<feature type="transmembrane region" description="Helical" evidence="1">
    <location>
        <begin position="38"/>
        <end position="54"/>
    </location>
</feature>
<evidence type="ECO:0000256" key="1">
    <source>
        <dbReference type="SAM" id="Phobius"/>
    </source>
</evidence>
<evidence type="ECO:0000259" key="2">
    <source>
        <dbReference type="Pfam" id="PF07885"/>
    </source>
</evidence>
<dbReference type="AlphaFoldDB" id="A0A8E2U576"/>
<feature type="transmembrane region" description="Helical" evidence="1">
    <location>
        <begin position="199"/>
        <end position="218"/>
    </location>
</feature>
<evidence type="ECO:0000313" key="3">
    <source>
        <dbReference type="EMBL" id="PNF78568.1"/>
    </source>
</evidence>